<proteinExistence type="predicted"/>
<comment type="caution">
    <text evidence="1">The sequence shown here is derived from an EMBL/GenBank/DDBJ whole genome shotgun (WGS) entry which is preliminary data.</text>
</comment>
<accession>A0AAI8YAR9</accession>
<sequence length="94" mass="10309">MPLERQEQQVEDEAAGDDLVQPSLPLECVVRKIASLMVMSNGLMATPHEEVAGAQQGQAETNDEWSPSFISKRIIGSHWSLNALDISFGDQTAR</sequence>
<name>A0AAI8YAR9_9PEZI</name>
<protein>
    <submittedName>
        <fullName evidence="1">Uu.00g032370.m01.CDS01</fullName>
    </submittedName>
</protein>
<reference evidence="1" key="1">
    <citation type="submission" date="2023-10" db="EMBL/GenBank/DDBJ databases">
        <authorList>
            <person name="Hackl T."/>
        </authorList>
    </citation>
    <scope>NUCLEOTIDE SEQUENCE</scope>
</reference>
<keyword evidence="2" id="KW-1185">Reference proteome</keyword>
<dbReference type="EMBL" id="CAUWAG010000003">
    <property type="protein sequence ID" value="CAJ2500384.1"/>
    <property type="molecule type" value="Genomic_DNA"/>
</dbReference>
<gene>
    <name evidence="1" type="ORF">KHLLAP_LOCUS852</name>
</gene>
<organism evidence="1 2">
    <name type="scientific">Anthostomella pinea</name>
    <dbReference type="NCBI Taxonomy" id="933095"/>
    <lineage>
        <taxon>Eukaryota</taxon>
        <taxon>Fungi</taxon>
        <taxon>Dikarya</taxon>
        <taxon>Ascomycota</taxon>
        <taxon>Pezizomycotina</taxon>
        <taxon>Sordariomycetes</taxon>
        <taxon>Xylariomycetidae</taxon>
        <taxon>Xylariales</taxon>
        <taxon>Xylariaceae</taxon>
        <taxon>Anthostomella</taxon>
    </lineage>
</organism>
<dbReference type="Proteomes" id="UP001295740">
    <property type="component" value="Unassembled WGS sequence"/>
</dbReference>
<dbReference type="AlphaFoldDB" id="A0AAI8YAR9"/>
<evidence type="ECO:0000313" key="2">
    <source>
        <dbReference type="Proteomes" id="UP001295740"/>
    </source>
</evidence>
<evidence type="ECO:0000313" key="1">
    <source>
        <dbReference type="EMBL" id="CAJ2500384.1"/>
    </source>
</evidence>